<sequence>MKKFKNIIIYSLLGGLMMTSCKKDMIDMNTNEELLVSTDPKYVFTNATLNWNNSGRGDLMSKYSGVMQLMQYVVSNGGASEGIYANPTRNDNPSPFLPYYNYYYNAYGNKLNYLITFVIPNRTDKDRYQNISSISKILQTYQAFLMFDTHGAAPYTEALSGLQGNNTPKYDMYEDQYKAFDKIIKESVTQLISNPADQIGLGNNDYFYRGDIAKWVKFGNTLRIKMAQRFEKVDNAHYKSVVDDVFTNSGGIISNNEESCIYYHNLEHNNDTWDTAILTYQFVASNSFVSFLQDNNDPRLPILIRKNGFGPGNNNPTNDNLADSLKKYHPNFATDPQYSKYTKRYVGMPASPDNSTIDDSREFLSFSENKPGGPLNYTIRAISQVQSRFYVKNGGNAETGGGARNIDYPRYDNNDDMKLFSPQITYAETCFMMAEICEKLGSAKGGKDAKAWYEAGIAASMRQYQTWAVRMKVLSAANNTVADYAPIDDAKISEYLAQPQVQYTGSQQHKLELIISQAWVNFFMRPEEAWATWKRTGLPKFKAYQSPNPKDGTAFLDEIKSGGTTFLIPRRSKLPNPNSANEANYTEAIQKLVSKPEYMQQNQSQGRIFWDR</sequence>
<dbReference type="Gene3D" id="1.25.40.390">
    <property type="match status" value="1"/>
</dbReference>
<dbReference type="Pfam" id="PF12771">
    <property type="entry name" value="SusD-like_2"/>
    <property type="match status" value="2"/>
</dbReference>
<evidence type="ECO:0008006" key="3">
    <source>
        <dbReference type="Google" id="ProtNLM"/>
    </source>
</evidence>
<dbReference type="InterPro" id="IPR011990">
    <property type="entry name" value="TPR-like_helical_dom_sf"/>
</dbReference>
<dbReference type="SUPFAM" id="SSF48452">
    <property type="entry name" value="TPR-like"/>
    <property type="match status" value="1"/>
</dbReference>
<proteinExistence type="predicted"/>
<dbReference type="RefSeq" id="WP_182498759.1">
    <property type="nucleotide sequence ID" value="NZ_BMKM01000002.1"/>
</dbReference>
<organism evidence="1 2">
    <name type="scientific">Sphingobacterium cellulitidis</name>
    <dbReference type="NCBI Taxonomy" id="1768011"/>
    <lineage>
        <taxon>Bacteria</taxon>
        <taxon>Pseudomonadati</taxon>
        <taxon>Bacteroidota</taxon>
        <taxon>Sphingobacteriia</taxon>
        <taxon>Sphingobacteriales</taxon>
        <taxon>Sphingobacteriaceae</taxon>
        <taxon>Sphingobacterium</taxon>
    </lineage>
</organism>
<gene>
    <name evidence="1" type="ORF">GCM10011516_10000</name>
</gene>
<dbReference type="Gene3D" id="1.20.120.840">
    <property type="entry name" value="SusD-like, tetratrico peptide repeats domain"/>
    <property type="match status" value="1"/>
</dbReference>
<dbReference type="InterPro" id="IPR041662">
    <property type="entry name" value="SusD-like_2"/>
</dbReference>
<dbReference type="AlphaFoldDB" id="A0A8H9FZA3"/>
<reference evidence="1" key="1">
    <citation type="journal article" date="2014" name="Int. J. Syst. Evol. Microbiol.">
        <title>Complete genome sequence of Corynebacterium casei LMG S-19264T (=DSM 44701T), isolated from a smear-ripened cheese.</title>
        <authorList>
            <consortium name="US DOE Joint Genome Institute (JGI-PGF)"/>
            <person name="Walter F."/>
            <person name="Albersmeier A."/>
            <person name="Kalinowski J."/>
            <person name="Ruckert C."/>
        </authorList>
    </citation>
    <scope>NUCLEOTIDE SEQUENCE</scope>
    <source>
        <strain evidence="1">CGMCC 1.15966</strain>
    </source>
</reference>
<protein>
    <recommendedName>
        <fullName evidence="3">SusD/RagB family nutrient-binding outer membrane lipoprotein</fullName>
    </recommendedName>
</protein>
<keyword evidence="2" id="KW-1185">Reference proteome</keyword>
<dbReference type="PROSITE" id="PS51257">
    <property type="entry name" value="PROKAR_LIPOPROTEIN"/>
    <property type="match status" value="1"/>
</dbReference>
<dbReference type="Proteomes" id="UP000614460">
    <property type="component" value="Unassembled WGS sequence"/>
</dbReference>
<dbReference type="EMBL" id="BMKM01000002">
    <property type="protein sequence ID" value="GGE14195.1"/>
    <property type="molecule type" value="Genomic_DNA"/>
</dbReference>
<reference evidence="1" key="2">
    <citation type="submission" date="2020-09" db="EMBL/GenBank/DDBJ databases">
        <authorList>
            <person name="Sun Q."/>
            <person name="Zhou Y."/>
        </authorList>
    </citation>
    <scope>NUCLEOTIDE SEQUENCE</scope>
    <source>
        <strain evidence="1">CGMCC 1.15966</strain>
    </source>
</reference>
<name>A0A8H9FZA3_9SPHI</name>
<accession>A0A8H9FZA3</accession>
<evidence type="ECO:0000313" key="1">
    <source>
        <dbReference type="EMBL" id="GGE14195.1"/>
    </source>
</evidence>
<comment type="caution">
    <text evidence="1">The sequence shown here is derived from an EMBL/GenBank/DDBJ whole genome shotgun (WGS) entry which is preliminary data.</text>
</comment>
<evidence type="ECO:0000313" key="2">
    <source>
        <dbReference type="Proteomes" id="UP000614460"/>
    </source>
</evidence>